<gene>
    <name evidence="3" type="ORF">CONCODRAFT_86441</name>
</gene>
<feature type="compositionally biased region" description="Low complexity" evidence="1">
    <location>
        <begin position="113"/>
        <end position="132"/>
    </location>
</feature>
<feature type="region of interest" description="Disordered" evidence="1">
    <location>
        <begin position="102"/>
        <end position="132"/>
    </location>
</feature>
<evidence type="ECO:0000313" key="4">
    <source>
        <dbReference type="Proteomes" id="UP000070444"/>
    </source>
</evidence>
<organism evidence="3 4">
    <name type="scientific">Conidiobolus coronatus (strain ATCC 28846 / CBS 209.66 / NRRL 28638)</name>
    <name type="common">Delacroixia coronata</name>
    <dbReference type="NCBI Taxonomy" id="796925"/>
    <lineage>
        <taxon>Eukaryota</taxon>
        <taxon>Fungi</taxon>
        <taxon>Fungi incertae sedis</taxon>
        <taxon>Zoopagomycota</taxon>
        <taxon>Entomophthoromycotina</taxon>
        <taxon>Entomophthoromycetes</taxon>
        <taxon>Entomophthorales</taxon>
        <taxon>Ancylistaceae</taxon>
        <taxon>Conidiobolus</taxon>
    </lineage>
</organism>
<proteinExistence type="predicted"/>
<name>A0A137P0C8_CONC2</name>
<accession>A0A137P0C8</accession>
<keyword evidence="2" id="KW-0732">Signal</keyword>
<evidence type="ECO:0000256" key="1">
    <source>
        <dbReference type="SAM" id="MobiDB-lite"/>
    </source>
</evidence>
<dbReference type="AlphaFoldDB" id="A0A137P0C8"/>
<dbReference type="EMBL" id="KQ964573">
    <property type="protein sequence ID" value="KXN68496.1"/>
    <property type="molecule type" value="Genomic_DNA"/>
</dbReference>
<evidence type="ECO:0000256" key="2">
    <source>
        <dbReference type="SAM" id="SignalP"/>
    </source>
</evidence>
<evidence type="ECO:0000313" key="3">
    <source>
        <dbReference type="EMBL" id="KXN68496.1"/>
    </source>
</evidence>
<sequence>MQFKLLAAALLASSVAAEYTNYMDCLVKKECKNDEACIKECFQTDKANPDLVGTFIHCNSGRCNKEGAVTKDTTDWTKYYECLPKCYNNVIGKPSGTQVDLNAKASGSKDDATTATGNSTTTKPPAPAPTSSAFKTVPSVVAALFLAALAL</sequence>
<feature type="signal peptide" evidence="2">
    <location>
        <begin position="1"/>
        <end position="17"/>
    </location>
</feature>
<keyword evidence="4" id="KW-1185">Reference proteome</keyword>
<feature type="chain" id="PRO_5007294343" description="Extracellular membrane protein CFEM domain-containing protein" evidence="2">
    <location>
        <begin position="18"/>
        <end position="151"/>
    </location>
</feature>
<protein>
    <recommendedName>
        <fullName evidence="5">Extracellular membrane protein CFEM domain-containing protein</fullName>
    </recommendedName>
</protein>
<reference evidence="3 4" key="1">
    <citation type="journal article" date="2015" name="Genome Biol. Evol.">
        <title>Phylogenomic analyses indicate that early fungi evolved digesting cell walls of algal ancestors of land plants.</title>
        <authorList>
            <person name="Chang Y."/>
            <person name="Wang S."/>
            <person name="Sekimoto S."/>
            <person name="Aerts A.L."/>
            <person name="Choi C."/>
            <person name="Clum A."/>
            <person name="LaButti K.M."/>
            <person name="Lindquist E.A."/>
            <person name="Yee Ngan C."/>
            <person name="Ohm R.A."/>
            <person name="Salamov A.A."/>
            <person name="Grigoriev I.V."/>
            <person name="Spatafora J.W."/>
            <person name="Berbee M.L."/>
        </authorList>
    </citation>
    <scope>NUCLEOTIDE SEQUENCE [LARGE SCALE GENOMIC DNA]</scope>
    <source>
        <strain evidence="3 4">NRRL 28638</strain>
    </source>
</reference>
<dbReference type="Proteomes" id="UP000070444">
    <property type="component" value="Unassembled WGS sequence"/>
</dbReference>
<evidence type="ECO:0008006" key="5">
    <source>
        <dbReference type="Google" id="ProtNLM"/>
    </source>
</evidence>